<evidence type="ECO:0000259" key="7">
    <source>
        <dbReference type="PROSITE" id="PS51503"/>
    </source>
</evidence>
<keyword evidence="3 6" id="KW-1133">Transmembrane helix</keyword>
<evidence type="ECO:0000256" key="6">
    <source>
        <dbReference type="SAM" id="Phobius"/>
    </source>
</evidence>
<feature type="transmembrane region" description="Helical" evidence="6">
    <location>
        <begin position="37"/>
        <end position="57"/>
    </location>
</feature>
<reference evidence="8" key="1">
    <citation type="submission" date="2021-01" db="EMBL/GenBank/DDBJ databases">
        <authorList>
            <person name="Corre E."/>
            <person name="Pelletier E."/>
            <person name="Niang G."/>
            <person name="Scheremetjew M."/>
            <person name="Finn R."/>
            <person name="Kale V."/>
            <person name="Holt S."/>
            <person name="Cochrane G."/>
            <person name="Meng A."/>
            <person name="Brown T."/>
            <person name="Cohen L."/>
        </authorList>
    </citation>
    <scope>NUCLEOTIDE SEQUENCE</scope>
    <source>
        <strain evidence="8">CCMP2084</strain>
    </source>
</reference>
<name>A0A7S2XSI3_9STRA</name>
<dbReference type="PROSITE" id="PS51503">
    <property type="entry name" value="HIG1"/>
    <property type="match status" value="1"/>
</dbReference>
<dbReference type="AlphaFoldDB" id="A0A7S2XSI3"/>
<dbReference type="GO" id="GO:0097250">
    <property type="term" value="P:mitochondrial respirasome assembly"/>
    <property type="evidence" value="ECO:0007669"/>
    <property type="project" value="TreeGrafter"/>
</dbReference>
<evidence type="ECO:0000256" key="5">
    <source>
        <dbReference type="SAM" id="MobiDB-lite"/>
    </source>
</evidence>
<feature type="compositionally biased region" description="Polar residues" evidence="5">
    <location>
        <begin position="1"/>
        <end position="10"/>
    </location>
</feature>
<feature type="domain" description="HIG1" evidence="7">
    <location>
        <begin position="9"/>
        <end position="100"/>
    </location>
</feature>
<dbReference type="InterPro" id="IPR050355">
    <property type="entry name" value="RCF1"/>
</dbReference>
<organism evidence="8">
    <name type="scientific">Attheya septentrionalis</name>
    <dbReference type="NCBI Taxonomy" id="420275"/>
    <lineage>
        <taxon>Eukaryota</taxon>
        <taxon>Sar</taxon>
        <taxon>Stramenopiles</taxon>
        <taxon>Ochrophyta</taxon>
        <taxon>Bacillariophyta</taxon>
        <taxon>Coscinodiscophyceae</taxon>
        <taxon>Chaetocerotophycidae</taxon>
        <taxon>Chaetocerotales</taxon>
        <taxon>Attheyaceae</taxon>
        <taxon>Attheya</taxon>
    </lineage>
</organism>
<dbReference type="PANTHER" id="PTHR12297:SF18">
    <property type="entry name" value="HIG1 DOMAIN FAMILY MEMBER 2A"/>
    <property type="match status" value="1"/>
</dbReference>
<dbReference type="GO" id="GO:0031966">
    <property type="term" value="C:mitochondrial membrane"/>
    <property type="evidence" value="ECO:0007669"/>
    <property type="project" value="UniProtKB-SubCell"/>
</dbReference>
<feature type="transmembrane region" description="Helical" evidence="6">
    <location>
        <begin position="69"/>
        <end position="88"/>
    </location>
</feature>
<dbReference type="PANTHER" id="PTHR12297">
    <property type="entry name" value="HYPOXIA-INDUCBILE GENE 1 HIG1 -RELATED"/>
    <property type="match status" value="1"/>
</dbReference>
<sequence>MSSNEGSPSNGLPPMPQFRRPETFEEKLYRKFSTQPLVPIGCATTAYFLITGIKSFYNRDAARSQTMMRARVGAQFATLCIFVGYAGMESFNLKFAPGYGEEDNDNKKE</sequence>
<evidence type="ECO:0000256" key="1">
    <source>
        <dbReference type="ARBA" id="ARBA00004325"/>
    </source>
</evidence>
<accession>A0A7S2XSI3</accession>
<proteinExistence type="predicted"/>
<evidence type="ECO:0000313" key="8">
    <source>
        <dbReference type="EMBL" id="CAD9819700.1"/>
    </source>
</evidence>
<gene>
    <name evidence="8" type="ORF">ASEP1449_LOCUS11533</name>
</gene>
<evidence type="ECO:0000256" key="3">
    <source>
        <dbReference type="ARBA" id="ARBA00022989"/>
    </source>
</evidence>
<dbReference type="EMBL" id="HBHQ01017236">
    <property type="protein sequence ID" value="CAD9819700.1"/>
    <property type="molecule type" value="Transcribed_RNA"/>
</dbReference>
<dbReference type="Gene3D" id="6.10.140.1320">
    <property type="match status" value="1"/>
</dbReference>
<comment type="subcellular location">
    <subcellularLocation>
        <location evidence="1">Mitochondrion membrane</location>
    </subcellularLocation>
</comment>
<dbReference type="Pfam" id="PF04588">
    <property type="entry name" value="HIG_1_N"/>
    <property type="match status" value="1"/>
</dbReference>
<protein>
    <recommendedName>
        <fullName evidence="7">HIG1 domain-containing protein</fullName>
    </recommendedName>
</protein>
<feature type="region of interest" description="Disordered" evidence="5">
    <location>
        <begin position="1"/>
        <end position="20"/>
    </location>
</feature>
<evidence type="ECO:0000256" key="2">
    <source>
        <dbReference type="ARBA" id="ARBA00022692"/>
    </source>
</evidence>
<evidence type="ECO:0000256" key="4">
    <source>
        <dbReference type="ARBA" id="ARBA00023136"/>
    </source>
</evidence>
<dbReference type="InterPro" id="IPR007667">
    <property type="entry name" value="Hypoxia_induced_domain"/>
</dbReference>
<keyword evidence="4 6" id="KW-0472">Membrane</keyword>
<keyword evidence="2 6" id="KW-0812">Transmembrane</keyword>